<organism evidence="2 3">
    <name type="scientific">Niveibacterium umoris</name>
    <dbReference type="NCBI Taxonomy" id="1193620"/>
    <lineage>
        <taxon>Bacteria</taxon>
        <taxon>Pseudomonadati</taxon>
        <taxon>Pseudomonadota</taxon>
        <taxon>Betaproteobacteria</taxon>
        <taxon>Rhodocyclales</taxon>
        <taxon>Rhodocyclaceae</taxon>
        <taxon>Niveibacterium</taxon>
    </lineage>
</organism>
<dbReference type="GO" id="GO:0016853">
    <property type="term" value="F:isomerase activity"/>
    <property type="evidence" value="ECO:0007669"/>
    <property type="project" value="UniProtKB-KW"/>
</dbReference>
<dbReference type="InterPro" id="IPR032710">
    <property type="entry name" value="NTF2-like_dom_sf"/>
</dbReference>
<reference evidence="2 3" key="1">
    <citation type="submission" date="2020-08" db="EMBL/GenBank/DDBJ databases">
        <title>Genomic Encyclopedia of Type Strains, Phase IV (KMG-IV): sequencing the most valuable type-strain genomes for metagenomic binning, comparative biology and taxonomic classification.</title>
        <authorList>
            <person name="Goeker M."/>
        </authorList>
    </citation>
    <scope>NUCLEOTIDE SEQUENCE [LARGE SCALE GENOMIC DNA]</scope>
    <source>
        <strain evidence="2 3">DSM 106739</strain>
    </source>
</reference>
<proteinExistence type="predicted"/>
<dbReference type="AlphaFoldDB" id="A0A840BD74"/>
<dbReference type="Gene3D" id="3.10.450.50">
    <property type="match status" value="1"/>
</dbReference>
<gene>
    <name evidence="2" type="ORF">GGR36_000353</name>
</gene>
<name>A0A840BD74_9RHOO</name>
<dbReference type="RefSeq" id="WP_183631275.1">
    <property type="nucleotide sequence ID" value="NZ_BAABLE010000011.1"/>
</dbReference>
<comment type="caution">
    <text evidence="2">The sequence shown here is derived from an EMBL/GenBank/DDBJ whole genome shotgun (WGS) entry which is preliminary data.</text>
</comment>
<keyword evidence="2" id="KW-0413">Isomerase</keyword>
<keyword evidence="3" id="KW-1185">Reference proteome</keyword>
<dbReference type="PANTHER" id="PTHR34957">
    <property type="entry name" value="NUCLEAR TRANSPORT FACTOR 2 (NTF2) FAMILY PROTEIN"/>
    <property type="match status" value="1"/>
</dbReference>
<feature type="domain" description="SnoaL-like" evidence="1">
    <location>
        <begin position="9"/>
        <end position="126"/>
    </location>
</feature>
<dbReference type="PANTHER" id="PTHR34957:SF1">
    <property type="entry name" value="NUCLEAR TRANSPORT FACTOR 2 (NTF2) FAMILY PROTEIN"/>
    <property type="match status" value="1"/>
</dbReference>
<evidence type="ECO:0000313" key="3">
    <source>
        <dbReference type="Proteomes" id="UP000561045"/>
    </source>
</evidence>
<evidence type="ECO:0000313" key="2">
    <source>
        <dbReference type="EMBL" id="MBB4011045.1"/>
    </source>
</evidence>
<dbReference type="InterPro" id="IPR037401">
    <property type="entry name" value="SnoaL-like"/>
</dbReference>
<dbReference type="Pfam" id="PF13474">
    <property type="entry name" value="SnoaL_3"/>
    <property type="match status" value="1"/>
</dbReference>
<dbReference type="SUPFAM" id="SSF54427">
    <property type="entry name" value="NTF2-like"/>
    <property type="match status" value="1"/>
</dbReference>
<dbReference type="Proteomes" id="UP000561045">
    <property type="component" value="Unassembled WGS sequence"/>
</dbReference>
<accession>A0A840BD74</accession>
<protein>
    <submittedName>
        <fullName evidence="2">Ketosteroid isomerase-like protein</fullName>
    </submittedName>
</protein>
<dbReference type="EMBL" id="JACIET010000001">
    <property type="protein sequence ID" value="MBB4011045.1"/>
    <property type="molecule type" value="Genomic_DNA"/>
</dbReference>
<evidence type="ECO:0000259" key="1">
    <source>
        <dbReference type="Pfam" id="PF13474"/>
    </source>
</evidence>
<sequence>MNPVFHASVEDAEAAFYDAFNRCDLEALMAVWSEGDEVVCIHPGGARLVGLHAIRDAWKQLFESGLRLRLRVHHGVFHSSPMLAVRSVLQHVVVEGEDGIPPPIIATNVYVRGPFGWRIAMHHASPSPEASNDFHDDTPRIVH</sequence>